<organism evidence="2 3">
    <name type="scientific">Globodera pallida</name>
    <name type="common">Potato cyst nematode worm</name>
    <name type="synonym">Heterodera pallida</name>
    <dbReference type="NCBI Taxonomy" id="36090"/>
    <lineage>
        <taxon>Eukaryota</taxon>
        <taxon>Metazoa</taxon>
        <taxon>Ecdysozoa</taxon>
        <taxon>Nematoda</taxon>
        <taxon>Chromadorea</taxon>
        <taxon>Rhabditida</taxon>
        <taxon>Tylenchina</taxon>
        <taxon>Tylenchomorpha</taxon>
        <taxon>Tylenchoidea</taxon>
        <taxon>Heteroderidae</taxon>
        <taxon>Heteroderinae</taxon>
        <taxon>Globodera</taxon>
    </lineage>
</organism>
<dbReference type="AlphaFoldDB" id="A0A183CLE6"/>
<accession>A0A183CLE6</accession>
<dbReference type="WBParaSite" id="GPLIN_001370200">
    <property type="protein sequence ID" value="GPLIN_001370200"/>
    <property type="gene ID" value="GPLIN_001370200"/>
</dbReference>
<evidence type="ECO:0000256" key="1">
    <source>
        <dbReference type="SAM" id="MobiDB-lite"/>
    </source>
</evidence>
<feature type="compositionally biased region" description="Pro residues" evidence="1">
    <location>
        <begin position="1"/>
        <end position="19"/>
    </location>
</feature>
<protein>
    <submittedName>
        <fullName evidence="3">Two-component sensor histidine kinase</fullName>
    </submittedName>
</protein>
<evidence type="ECO:0000313" key="3">
    <source>
        <dbReference type="WBParaSite" id="GPLIN_001370200"/>
    </source>
</evidence>
<dbReference type="Proteomes" id="UP000050741">
    <property type="component" value="Unassembled WGS sequence"/>
</dbReference>
<name>A0A183CLE6_GLOPA</name>
<evidence type="ECO:0000313" key="2">
    <source>
        <dbReference type="Proteomes" id="UP000050741"/>
    </source>
</evidence>
<reference evidence="2" key="1">
    <citation type="submission" date="2014-05" db="EMBL/GenBank/DDBJ databases">
        <title>The genome and life-stage specific transcriptomes of Globodera pallida elucidate key aspects of plant parasitism by a cyst nematode.</title>
        <authorList>
            <person name="Cotton J.A."/>
            <person name="Lilley C.J."/>
            <person name="Jones L.M."/>
            <person name="Kikuchi T."/>
            <person name="Reid A.J."/>
            <person name="Thorpe P."/>
            <person name="Tsai I.J."/>
            <person name="Beasley H."/>
            <person name="Blok V."/>
            <person name="Cock P.J.A."/>
            <person name="Van den Akker S.E."/>
            <person name="Holroyd N."/>
            <person name="Hunt M."/>
            <person name="Mantelin S."/>
            <person name="Naghra H."/>
            <person name="Pain A."/>
            <person name="Palomares-Rius J.E."/>
            <person name="Zarowiecki M."/>
            <person name="Berriman M."/>
            <person name="Jones J.T."/>
            <person name="Urwin P.E."/>
        </authorList>
    </citation>
    <scope>NUCLEOTIDE SEQUENCE [LARGE SCALE GENOMIC DNA]</scope>
    <source>
        <strain evidence="2">Lindley</strain>
    </source>
</reference>
<proteinExistence type="predicted"/>
<keyword evidence="2" id="KW-1185">Reference proteome</keyword>
<sequence>PPVATAPLPPATAAPPGQLPPSDKVIDQLNNALDFMDVAHRLRLREQFSRQKVHATA</sequence>
<feature type="region of interest" description="Disordered" evidence="1">
    <location>
        <begin position="1"/>
        <end position="22"/>
    </location>
</feature>
<reference evidence="3" key="2">
    <citation type="submission" date="2016-06" db="UniProtKB">
        <authorList>
            <consortium name="WormBaseParasite"/>
        </authorList>
    </citation>
    <scope>IDENTIFICATION</scope>
</reference>